<proteinExistence type="predicted"/>
<dbReference type="EMBL" id="KQ994551">
    <property type="protein sequence ID" value="KZV47895.1"/>
    <property type="molecule type" value="Genomic_DNA"/>
</dbReference>
<feature type="compositionally biased region" description="Basic residues" evidence="1">
    <location>
        <begin position="81"/>
        <end position="92"/>
    </location>
</feature>
<organism evidence="2 3">
    <name type="scientific">Dorcoceras hygrometricum</name>
    <dbReference type="NCBI Taxonomy" id="472368"/>
    <lineage>
        <taxon>Eukaryota</taxon>
        <taxon>Viridiplantae</taxon>
        <taxon>Streptophyta</taxon>
        <taxon>Embryophyta</taxon>
        <taxon>Tracheophyta</taxon>
        <taxon>Spermatophyta</taxon>
        <taxon>Magnoliopsida</taxon>
        <taxon>eudicotyledons</taxon>
        <taxon>Gunneridae</taxon>
        <taxon>Pentapetalae</taxon>
        <taxon>asterids</taxon>
        <taxon>lamiids</taxon>
        <taxon>Lamiales</taxon>
        <taxon>Gesneriaceae</taxon>
        <taxon>Didymocarpoideae</taxon>
        <taxon>Trichosporeae</taxon>
        <taxon>Loxocarpinae</taxon>
        <taxon>Dorcoceras</taxon>
    </lineage>
</organism>
<dbReference type="AlphaFoldDB" id="A0A2Z7CNF4"/>
<sequence>MLTQKLTLAEECTHRLLLKSFELQQLRASTLALKLGSKWAANERAKLRESSATQIFKNRGWNHRKNGDESSNDQKAIARNTPKRHRSNLSKRCRSDTSADNSSRKHNNQKLVTALSPKQSICWSREITQNVDASTNPNDVTSQHYSICAPAGQQQPSQRNLLPAEMNTSRLRHHIY</sequence>
<name>A0A2Z7CNF4_9LAMI</name>
<reference evidence="2 3" key="1">
    <citation type="journal article" date="2015" name="Proc. Natl. Acad. Sci. U.S.A.">
        <title>The resurrection genome of Boea hygrometrica: A blueprint for survival of dehydration.</title>
        <authorList>
            <person name="Xiao L."/>
            <person name="Yang G."/>
            <person name="Zhang L."/>
            <person name="Yang X."/>
            <person name="Zhao S."/>
            <person name="Ji Z."/>
            <person name="Zhou Q."/>
            <person name="Hu M."/>
            <person name="Wang Y."/>
            <person name="Chen M."/>
            <person name="Xu Y."/>
            <person name="Jin H."/>
            <person name="Xiao X."/>
            <person name="Hu G."/>
            <person name="Bao F."/>
            <person name="Hu Y."/>
            <person name="Wan P."/>
            <person name="Li L."/>
            <person name="Deng X."/>
            <person name="Kuang T."/>
            <person name="Xiang C."/>
            <person name="Zhu J.K."/>
            <person name="Oliver M.J."/>
            <person name="He Y."/>
        </authorList>
    </citation>
    <scope>NUCLEOTIDE SEQUENCE [LARGE SCALE GENOMIC DNA]</scope>
    <source>
        <strain evidence="3">cv. XS01</strain>
    </source>
</reference>
<evidence type="ECO:0000313" key="2">
    <source>
        <dbReference type="EMBL" id="KZV47895.1"/>
    </source>
</evidence>
<accession>A0A2Z7CNF4</accession>
<gene>
    <name evidence="2" type="ORF">F511_39503</name>
</gene>
<feature type="region of interest" description="Disordered" evidence="1">
    <location>
        <begin position="56"/>
        <end position="111"/>
    </location>
</feature>
<keyword evidence="3" id="KW-1185">Reference proteome</keyword>
<protein>
    <submittedName>
        <fullName evidence="2">Uncharacterized protein</fullName>
    </submittedName>
</protein>
<evidence type="ECO:0000313" key="3">
    <source>
        <dbReference type="Proteomes" id="UP000250235"/>
    </source>
</evidence>
<dbReference type="Proteomes" id="UP000250235">
    <property type="component" value="Unassembled WGS sequence"/>
</dbReference>
<evidence type="ECO:0000256" key="1">
    <source>
        <dbReference type="SAM" id="MobiDB-lite"/>
    </source>
</evidence>